<feature type="transmembrane region" description="Helical" evidence="1">
    <location>
        <begin position="12"/>
        <end position="30"/>
    </location>
</feature>
<gene>
    <name evidence="2" type="ORF">CK203_011123</name>
</gene>
<proteinExistence type="predicted"/>
<dbReference type="AlphaFoldDB" id="A0A438JZ28"/>
<evidence type="ECO:0000256" key="1">
    <source>
        <dbReference type="SAM" id="Phobius"/>
    </source>
</evidence>
<name>A0A438JZ28_VITVI</name>
<comment type="caution">
    <text evidence="2">The sequence shown here is derived from an EMBL/GenBank/DDBJ whole genome shotgun (WGS) entry which is preliminary data.</text>
</comment>
<evidence type="ECO:0000313" key="2">
    <source>
        <dbReference type="EMBL" id="RVX14221.1"/>
    </source>
</evidence>
<sequence length="146" mass="17275">MLRHYRRWYSWFYWSLLSTILYNILTGRCFSLSGVMDRRGIAFISGKSQHGGTKASRFECSRMDNTVDELSKHKFRAHFHIPDSIYIQLSNEEALSIDKLPHNMIYFMKEQFVILMGCNVLDTLYQLDLSLLEILFVYTIKMSLKE</sequence>
<accession>A0A438JZ28</accession>
<organism evidence="2 3">
    <name type="scientific">Vitis vinifera</name>
    <name type="common">Grape</name>
    <dbReference type="NCBI Taxonomy" id="29760"/>
    <lineage>
        <taxon>Eukaryota</taxon>
        <taxon>Viridiplantae</taxon>
        <taxon>Streptophyta</taxon>
        <taxon>Embryophyta</taxon>
        <taxon>Tracheophyta</taxon>
        <taxon>Spermatophyta</taxon>
        <taxon>Magnoliopsida</taxon>
        <taxon>eudicotyledons</taxon>
        <taxon>Gunneridae</taxon>
        <taxon>Pentapetalae</taxon>
        <taxon>rosids</taxon>
        <taxon>Vitales</taxon>
        <taxon>Vitaceae</taxon>
        <taxon>Viteae</taxon>
        <taxon>Vitis</taxon>
    </lineage>
</organism>
<dbReference type="EMBL" id="QGNW01000022">
    <property type="protein sequence ID" value="RVX14221.1"/>
    <property type="molecule type" value="Genomic_DNA"/>
</dbReference>
<reference evidence="2 3" key="1">
    <citation type="journal article" date="2018" name="PLoS Genet.">
        <title>Population sequencing reveals clonal diversity and ancestral inbreeding in the grapevine cultivar Chardonnay.</title>
        <authorList>
            <person name="Roach M.J."/>
            <person name="Johnson D.L."/>
            <person name="Bohlmann J."/>
            <person name="van Vuuren H.J."/>
            <person name="Jones S.J."/>
            <person name="Pretorius I.S."/>
            <person name="Schmidt S.A."/>
            <person name="Borneman A.R."/>
        </authorList>
    </citation>
    <scope>NUCLEOTIDE SEQUENCE [LARGE SCALE GENOMIC DNA]</scope>
    <source>
        <strain evidence="3">cv. Chardonnay</strain>
        <tissue evidence="2">Leaf</tissue>
    </source>
</reference>
<dbReference type="Proteomes" id="UP000288805">
    <property type="component" value="Unassembled WGS sequence"/>
</dbReference>
<evidence type="ECO:0000313" key="3">
    <source>
        <dbReference type="Proteomes" id="UP000288805"/>
    </source>
</evidence>
<keyword evidence="1" id="KW-0472">Membrane</keyword>
<keyword evidence="1" id="KW-1133">Transmembrane helix</keyword>
<keyword evidence="1" id="KW-0812">Transmembrane</keyword>
<protein>
    <submittedName>
        <fullName evidence="2">Uncharacterized protein</fullName>
    </submittedName>
</protein>